<reference evidence="1" key="1">
    <citation type="submission" date="2016-10" db="EMBL/GenBank/DDBJ databases">
        <title>Sequence of Gallionella enrichment culture.</title>
        <authorList>
            <person name="Poehlein A."/>
            <person name="Muehling M."/>
            <person name="Daniel R."/>
        </authorList>
    </citation>
    <scope>NUCLEOTIDE SEQUENCE</scope>
</reference>
<gene>
    <name evidence="1" type="ORF">GALL_425270</name>
</gene>
<accession>A0A1J5QIH4</accession>
<dbReference type="EMBL" id="MLJW01002053">
    <property type="protein sequence ID" value="OIQ75797.1"/>
    <property type="molecule type" value="Genomic_DNA"/>
</dbReference>
<proteinExistence type="predicted"/>
<evidence type="ECO:0000313" key="1">
    <source>
        <dbReference type="EMBL" id="OIQ75797.1"/>
    </source>
</evidence>
<comment type="caution">
    <text evidence="1">The sequence shown here is derived from an EMBL/GenBank/DDBJ whole genome shotgun (WGS) entry which is preliminary data.</text>
</comment>
<organism evidence="1">
    <name type="scientific">mine drainage metagenome</name>
    <dbReference type="NCBI Taxonomy" id="410659"/>
    <lineage>
        <taxon>unclassified sequences</taxon>
        <taxon>metagenomes</taxon>
        <taxon>ecological metagenomes</taxon>
    </lineage>
</organism>
<protein>
    <submittedName>
        <fullName evidence="1">Uncharacterized protein</fullName>
    </submittedName>
</protein>
<sequence>MALDPDANAAGSIRIEQPGARPALVIPADEEAMMRSLCLALIQETSMP</sequence>
<dbReference type="AlphaFoldDB" id="A0A1J5QIH4"/>
<name>A0A1J5QIH4_9ZZZZ</name>